<reference evidence="1" key="1">
    <citation type="submission" date="2022-11" db="EMBL/GenBank/DDBJ databases">
        <title>beta-Carotene-producing bacterium, Jeongeuplla avenae sp. nov., alleviates the salt stress of Arabidopsis seedlings.</title>
        <authorList>
            <person name="Jiang L."/>
            <person name="Lee J."/>
        </authorList>
    </citation>
    <scope>NUCLEOTIDE SEQUENCE</scope>
    <source>
        <strain evidence="1">DY_R2A_6</strain>
    </source>
</reference>
<accession>A0ACD4NXM9</accession>
<keyword evidence="2" id="KW-1185">Reference proteome</keyword>
<name>A0ACD4NXM9_9HYPH</name>
<proteinExistence type="predicted"/>
<evidence type="ECO:0000313" key="1">
    <source>
        <dbReference type="EMBL" id="WAJ31392.1"/>
    </source>
</evidence>
<protein>
    <submittedName>
        <fullName evidence="1">N-acetyltransferase</fullName>
    </submittedName>
</protein>
<sequence>MLFSDIRYAPEAREHDADILDICEEAFGPGRFARAAERVREMAPHAPELSFVALIGDAVVGAVRQVPISIGGRPALMLGPLAVRPGFKGRGAGRALMRLAAQAAREAGESATILVGDAPYYAQFGYRALPEGSVLMPGPVDPRRLLGLALREGGLDGLAGRVGPRR</sequence>
<organism evidence="1 2">
    <name type="scientific">Antarcticirhabdus aurantiaca</name>
    <dbReference type="NCBI Taxonomy" id="2606717"/>
    <lineage>
        <taxon>Bacteria</taxon>
        <taxon>Pseudomonadati</taxon>
        <taxon>Pseudomonadota</taxon>
        <taxon>Alphaproteobacteria</taxon>
        <taxon>Hyphomicrobiales</taxon>
        <taxon>Aurantimonadaceae</taxon>
        <taxon>Antarcticirhabdus</taxon>
    </lineage>
</organism>
<gene>
    <name evidence="1" type="ORF">OXU80_07490</name>
</gene>
<dbReference type="Proteomes" id="UP001163223">
    <property type="component" value="Chromosome"/>
</dbReference>
<evidence type="ECO:0000313" key="2">
    <source>
        <dbReference type="Proteomes" id="UP001163223"/>
    </source>
</evidence>
<dbReference type="EMBL" id="CP113520">
    <property type="protein sequence ID" value="WAJ31392.1"/>
    <property type="molecule type" value="Genomic_DNA"/>
</dbReference>